<dbReference type="FunFam" id="3.40.50.880:FF:000003">
    <property type="entry name" value="Anthranilate synthase component II"/>
    <property type="match status" value="1"/>
</dbReference>
<dbReference type="EMBL" id="CP003156">
    <property type="protein sequence ID" value="AEV34062.1"/>
    <property type="molecule type" value="Genomic_DNA"/>
</dbReference>
<dbReference type="Proteomes" id="UP000005631">
    <property type="component" value="Chromosome"/>
</dbReference>
<dbReference type="KEGG" id="oho:Oweho_3108"/>
<dbReference type="PATRIC" id="fig|926562.3.peg.3127"/>
<dbReference type="AlphaFoldDB" id="G8R337"/>
<dbReference type="STRING" id="926562.Oweho_3108"/>
<dbReference type="Gene3D" id="3.40.50.880">
    <property type="match status" value="1"/>
</dbReference>
<dbReference type="PANTHER" id="PTHR43418:SF4">
    <property type="entry name" value="MULTIFUNCTIONAL TRYPTOPHAN BIOSYNTHESIS PROTEIN"/>
    <property type="match status" value="1"/>
</dbReference>
<dbReference type="PRINTS" id="PR00097">
    <property type="entry name" value="ANTSNTHASEII"/>
</dbReference>
<dbReference type="InterPro" id="IPR050472">
    <property type="entry name" value="Anth_synth/Amidotransfase"/>
</dbReference>
<dbReference type="MEROPS" id="C26.955"/>
<dbReference type="PRINTS" id="PR00096">
    <property type="entry name" value="GATASE"/>
</dbReference>
<dbReference type="InterPro" id="IPR017926">
    <property type="entry name" value="GATASE"/>
</dbReference>
<evidence type="ECO:0000313" key="4">
    <source>
        <dbReference type="Proteomes" id="UP000005631"/>
    </source>
</evidence>
<dbReference type="RefSeq" id="WP_014203409.1">
    <property type="nucleotide sequence ID" value="NC_016599.1"/>
</dbReference>
<sequence>MKLLVLDNYDSFTYNLAHILRKLDVDFEVRRNDKISLDEAKNYDQFLFSPGPGTPKDAGILKDLISTYKNTKPMLGICLGHQAIAESFGGKLINLSKVYHGVSSTMRVTIADQLFEGIPTEFEAGRYHSWAVEKHSLPPELEIITTDDEGEIMAIRHKILNIRGVQFHPESIMSEFGEHIIKNFIEL</sequence>
<dbReference type="SUPFAM" id="SSF52317">
    <property type="entry name" value="Class I glutamine amidotransferase-like"/>
    <property type="match status" value="1"/>
</dbReference>
<evidence type="ECO:0000313" key="3">
    <source>
        <dbReference type="EMBL" id="AEV34062.1"/>
    </source>
</evidence>
<dbReference type="InterPro" id="IPR006221">
    <property type="entry name" value="TrpG/PapA_dom"/>
</dbReference>
<dbReference type="GO" id="GO:0016740">
    <property type="term" value="F:transferase activity"/>
    <property type="evidence" value="ECO:0007669"/>
    <property type="project" value="UniProtKB-KW"/>
</dbReference>
<dbReference type="OrthoDB" id="9786812at2"/>
<dbReference type="InterPro" id="IPR029062">
    <property type="entry name" value="Class_I_gatase-like"/>
</dbReference>
<evidence type="ECO:0000259" key="2">
    <source>
        <dbReference type="Pfam" id="PF00117"/>
    </source>
</evidence>
<dbReference type="PRINTS" id="PR00099">
    <property type="entry name" value="CPSGATASE"/>
</dbReference>
<keyword evidence="4" id="KW-1185">Reference proteome</keyword>
<dbReference type="GO" id="GO:0000162">
    <property type="term" value="P:L-tryptophan biosynthetic process"/>
    <property type="evidence" value="ECO:0007669"/>
    <property type="project" value="TreeGrafter"/>
</dbReference>
<dbReference type="eggNOG" id="COG0512">
    <property type="taxonomic scope" value="Bacteria"/>
</dbReference>
<dbReference type="GO" id="GO:0005829">
    <property type="term" value="C:cytosol"/>
    <property type="evidence" value="ECO:0007669"/>
    <property type="project" value="TreeGrafter"/>
</dbReference>
<evidence type="ECO:0000256" key="1">
    <source>
        <dbReference type="ARBA" id="ARBA00022962"/>
    </source>
</evidence>
<organism evidence="3 4">
    <name type="scientific">Owenweeksia hongkongensis (strain DSM 17368 / CIP 108786 / JCM 12287 / NRRL B-23963 / UST20020801)</name>
    <dbReference type="NCBI Taxonomy" id="926562"/>
    <lineage>
        <taxon>Bacteria</taxon>
        <taxon>Pseudomonadati</taxon>
        <taxon>Bacteroidota</taxon>
        <taxon>Flavobacteriia</taxon>
        <taxon>Flavobacteriales</taxon>
        <taxon>Owenweeksiaceae</taxon>
        <taxon>Owenweeksia</taxon>
    </lineage>
</organism>
<gene>
    <name evidence="3" type="ordered locus">Oweho_3108</name>
</gene>
<dbReference type="Pfam" id="PF00117">
    <property type="entry name" value="GATase"/>
    <property type="match status" value="1"/>
</dbReference>
<dbReference type="GO" id="GO:0004049">
    <property type="term" value="F:anthranilate synthase activity"/>
    <property type="evidence" value="ECO:0007669"/>
    <property type="project" value="TreeGrafter"/>
</dbReference>
<protein>
    <submittedName>
        <fullName evidence="3">Glutamine amidotransferase of anthranilate synthase or aminodeoxychorismate synthase</fullName>
    </submittedName>
</protein>
<dbReference type="NCBIfam" id="TIGR00566">
    <property type="entry name" value="trpG_papA"/>
    <property type="match status" value="1"/>
</dbReference>
<dbReference type="HOGENOM" id="CLU_014340_1_2_10"/>
<dbReference type="CDD" id="cd01743">
    <property type="entry name" value="GATase1_Anthranilate_Synthase"/>
    <property type="match status" value="1"/>
</dbReference>
<name>G8R337_OWEHD</name>
<proteinExistence type="predicted"/>
<dbReference type="PROSITE" id="PS51273">
    <property type="entry name" value="GATASE_TYPE_1"/>
    <property type="match status" value="1"/>
</dbReference>
<feature type="domain" description="Glutamine amidotransferase" evidence="2">
    <location>
        <begin position="4"/>
        <end position="185"/>
    </location>
</feature>
<keyword evidence="1 3" id="KW-0315">Glutamine amidotransferase</keyword>
<accession>G8R337</accession>
<keyword evidence="3" id="KW-0808">Transferase</keyword>
<dbReference type="PANTHER" id="PTHR43418">
    <property type="entry name" value="MULTIFUNCTIONAL TRYPTOPHAN BIOSYNTHESIS PROTEIN-RELATED"/>
    <property type="match status" value="1"/>
</dbReference>
<reference evidence="3 4" key="1">
    <citation type="journal article" date="2012" name="Stand. Genomic Sci.">
        <title>Genome sequence of the orange-pigmented seawater bacterium Owenweeksia hongkongensis type strain (UST20020801(T)).</title>
        <authorList>
            <person name="Riedel T."/>
            <person name="Held B."/>
            <person name="Nolan M."/>
            <person name="Lucas S."/>
            <person name="Lapidus A."/>
            <person name="Tice H."/>
            <person name="Del Rio T.G."/>
            <person name="Cheng J.F."/>
            <person name="Han C."/>
            <person name="Tapia R."/>
            <person name="Goodwin L.A."/>
            <person name="Pitluck S."/>
            <person name="Liolios K."/>
            <person name="Mavromatis K."/>
            <person name="Pagani I."/>
            <person name="Ivanova N."/>
            <person name="Mikhailova N."/>
            <person name="Pati A."/>
            <person name="Chen A."/>
            <person name="Palaniappan K."/>
            <person name="Rohde M."/>
            <person name="Tindall B.J."/>
            <person name="Detter J.C."/>
            <person name="Goker M."/>
            <person name="Woyke T."/>
            <person name="Bristow J."/>
            <person name="Eisen J.A."/>
            <person name="Markowitz V."/>
            <person name="Hugenholtz P."/>
            <person name="Klenk H.P."/>
            <person name="Kyrpides N.C."/>
        </authorList>
    </citation>
    <scope>NUCLEOTIDE SEQUENCE</scope>
    <source>
        <strain evidence="4">DSM 17368 / JCM 12287 / NRRL B-23963</strain>
    </source>
</reference>